<organism evidence="1 2">
    <name type="scientific">Brassica napus</name>
    <name type="common">Rape</name>
    <dbReference type="NCBI Taxonomy" id="3708"/>
    <lineage>
        <taxon>Eukaryota</taxon>
        <taxon>Viridiplantae</taxon>
        <taxon>Streptophyta</taxon>
        <taxon>Embryophyta</taxon>
        <taxon>Tracheophyta</taxon>
        <taxon>Spermatophyta</taxon>
        <taxon>Magnoliopsida</taxon>
        <taxon>eudicotyledons</taxon>
        <taxon>Gunneridae</taxon>
        <taxon>Pentapetalae</taxon>
        <taxon>rosids</taxon>
        <taxon>malvids</taxon>
        <taxon>Brassicales</taxon>
        <taxon>Brassicaceae</taxon>
        <taxon>Brassiceae</taxon>
        <taxon>Brassica</taxon>
    </lineage>
</organism>
<dbReference type="Proteomes" id="UP000028999">
    <property type="component" value="Unassembled WGS sequence"/>
</dbReference>
<sequence length="11" mass="1351">MVHRFLQSSVF</sequence>
<dbReference type="EMBL" id="LK032205">
    <property type="protein sequence ID" value="CDY27482.1"/>
    <property type="molecule type" value="Genomic_DNA"/>
</dbReference>
<proteinExistence type="predicted"/>
<evidence type="ECO:0000313" key="2">
    <source>
        <dbReference type="Proteomes" id="UP000028999"/>
    </source>
</evidence>
<reference evidence="1 2" key="1">
    <citation type="journal article" date="2014" name="Science">
        <title>Plant genetics. Early allopolyploid evolution in the post-Neolithic Brassica napus oilseed genome.</title>
        <authorList>
            <person name="Chalhoub B."/>
            <person name="Denoeud F."/>
            <person name="Liu S."/>
            <person name="Parkin I.A."/>
            <person name="Tang H."/>
            <person name="Wang X."/>
            <person name="Chiquet J."/>
            <person name="Belcram H."/>
            <person name="Tong C."/>
            <person name="Samans B."/>
            <person name="Correa M."/>
            <person name="Da Silva C."/>
            <person name="Just J."/>
            <person name="Falentin C."/>
            <person name="Koh C.S."/>
            <person name="Le Clainche I."/>
            <person name="Bernard M."/>
            <person name="Bento P."/>
            <person name="Noel B."/>
            <person name="Labadie K."/>
            <person name="Alberti A."/>
            <person name="Charles M."/>
            <person name="Arnaud D."/>
            <person name="Guo H."/>
            <person name="Daviaud C."/>
            <person name="Alamery S."/>
            <person name="Jabbari K."/>
            <person name="Zhao M."/>
            <person name="Edger P.P."/>
            <person name="Chelaifa H."/>
            <person name="Tack D."/>
            <person name="Lassalle G."/>
            <person name="Mestiri I."/>
            <person name="Schnel N."/>
            <person name="Le Paslier M.C."/>
            <person name="Fan G."/>
            <person name="Renault V."/>
            <person name="Bayer P.E."/>
            <person name="Golicz A.A."/>
            <person name="Manoli S."/>
            <person name="Lee T.H."/>
            <person name="Thi V.H."/>
            <person name="Chalabi S."/>
            <person name="Hu Q."/>
            <person name="Fan C."/>
            <person name="Tollenaere R."/>
            <person name="Lu Y."/>
            <person name="Battail C."/>
            <person name="Shen J."/>
            <person name="Sidebottom C.H."/>
            <person name="Wang X."/>
            <person name="Canaguier A."/>
            <person name="Chauveau A."/>
            <person name="Berard A."/>
            <person name="Deniot G."/>
            <person name="Guan M."/>
            <person name="Liu Z."/>
            <person name="Sun F."/>
            <person name="Lim Y.P."/>
            <person name="Lyons E."/>
            <person name="Town C.D."/>
            <person name="Bancroft I."/>
            <person name="Wang X."/>
            <person name="Meng J."/>
            <person name="Ma J."/>
            <person name="Pires J.C."/>
            <person name="King G.J."/>
            <person name="Brunel D."/>
            <person name="Delourme R."/>
            <person name="Renard M."/>
            <person name="Aury J.M."/>
            <person name="Adams K.L."/>
            <person name="Batley J."/>
            <person name="Snowdon R.J."/>
            <person name="Tost J."/>
            <person name="Edwards D."/>
            <person name="Zhou Y."/>
            <person name="Hua W."/>
            <person name="Sharpe A.G."/>
            <person name="Paterson A.H."/>
            <person name="Guan C."/>
            <person name="Wincker P."/>
        </authorList>
    </citation>
    <scope>NUCLEOTIDE SEQUENCE [LARGE SCALE GENOMIC DNA]</scope>
    <source>
        <strain evidence="2">cv. Darmor-bzh</strain>
    </source>
</reference>
<keyword evidence="2" id="KW-1185">Reference proteome</keyword>
<accession>A0A078GQM3</accession>
<name>A0A078GQM3_BRANA</name>
<gene>
    <name evidence="1" type="primary">BnaC04g51230D</name>
    <name evidence="1" type="ORF">GSBRNA2T00038140001</name>
</gene>
<evidence type="ECO:0000313" key="1">
    <source>
        <dbReference type="EMBL" id="CDY27482.1"/>
    </source>
</evidence>
<dbReference type="PaxDb" id="3708-A0A078GQM3"/>
<protein>
    <submittedName>
        <fullName evidence="1">BnaC04g51230D protein</fullName>
    </submittedName>
</protein>